<proteinExistence type="predicted"/>
<dbReference type="Proteomes" id="UP000283509">
    <property type="component" value="Unassembled WGS sequence"/>
</dbReference>
<reference evidence="2 3" key="1">
    <citation type="submission" date="2018-04" db="EMBL/GenBank/DDBJ databases">
        <authorList>
            <person name="Zhang X."/>
            <person name="Yuan J."/>
            <person name="Li F."/>
            <person name="Xiang J."/>
        </authorList>
    </citation>
    <scope>NUCLEOTIDE SEQUENCE [LARGE SCALE GENOMIC DNA]</scope>
    <source>
        <tissue evidence="2">Muscle</tissue>
    </source>
</reference>
<dbReference type="AlphaFoldDB" id="A0A423TI63"/>
<name>A0A423TI63_PENVA</name>
<sequence length="491" mass="53093">MIQSSDSFQTNSSSSSVYTYQYQEKSHNAPYSLLSHPAICLSVLISFLTSFSPSQHTIQSYQLFPNQFIFLLRLHDQYHAPNNLACTASPPSPISLFPSAHNLGPPRSPTIPPTPNASPLPLAPAIVGPPPPPPSRPTLSSIEAHPLPSLHQAGVANTQADSAAIKQGSRQGRGDSDKHTSFAITADRRYRRGSRDKPRDNTAVTRSFLRVELHTGGESPVLIGRAGRTCRPTLGDSDVLLKGAVSAGRLNLIIYSTPIHAYSLLVPPLLSLSLLSSSSPPSLLSPPLSLHPVPLNHDAFSFIATPPRKPSHAMPKPRLTRRHSRARRRFCVTRRLATSLLLVNIKYRSGKRVPGSGSGLAIPSPPPLSPSFFTPPPLLFLLSSPRPHPFPSSIFFTLSPPPFFTPFTSSSPFPSPSSIFCTPSLLPFFTPSPSSSSLPSPSLHLLHSPPSPFFTPSPSPPPLPARYRRYVASLRQAEARTAENLTAPSEE</sequence>
<gene>
    <name evidence="2" type="ORF">C7M84_005279</name>
</gene>
<evidence type="ECO:0000313" key="2">
    <source>
        <dbReference type="EMBL" id="ROT76144.1"/>
    </source>
</evidence>
<reference evidence="2 3" key="2">
    <citation type="submission" date="2019-01" db="EMBL/GenBank/DDBJ databases">
        <title>The decoding of complex shrimp genome reveals the adaptation for benthos swimmer, frequently molting mechanism and breeding impact on genome.</title>
        <authorList>
            <person name="Sun Y."/>
            <person name="Gao Y."/>
            <person name="Yu Y."/>
        </authorList>
    </citation>
    <scope>NUCLEOTIDE SEQUENCE [LARGE SCALE GENOMIC DNA]</scope>
    <source>
        <tissue evidence="2">Muscle</tissue>
    </source>
</reference>
<evidence type="ECO:0000256" key="1">
    <source>
        <dbReference type="SAM" id="MobiDB-lite"/>
    </source>
</evidence>
<organism evidence="2 3">
    <name type="scientific">Penaeus vannamei</name>
    <name type="common">Whiteleg shrimp</name>
    <name type="synonym">Litopenaeus vannamei</name>
    <dbReference type="NCBI Taxonomy" id="6689"/>
    <lineage>
        <taxon>Eukaryota</taxon>
        <taxon>Metazoa</taxon>
        <taxon>Ecdysozoa</taxon>
        <taxon>Arthropoda</taxon>
        <taxon>Crustacea</taxon>
        <taxon>Multicrustacea</taxon>
        <taxon>Malacostraca</taxon>
        <taxon>Eumalacostraca</taxon>
        <taxon>Eucarida</taxon>
        <taxon>Decapoda</taxon>
        <taxon>Dendrobranchiata</taxon>
        <taxon>Penaeoidea</taxon>
        <taxon>Penaeidae</taxon>
        <taxon>Penaeus</taxon>
    </lineage>
</organism>
<accession>A0A423TI63</accession>
<dbReference type="EMBL" id="QCYY01001688">
    <property type="protein sequence ID" value="ROT76144.1"/>
    <property type="molecule type" value="Genomic_DNA"/>
</dbReference>
<feature type="region of interest" description="Disordered" evidence="1">
    <location>
        <begin position="157"/>
        <end position="202"/>
    </location>
</feature>
<protein>
    <submittedName>
        <fullName evidence="2">Uncharacterized protein</fullName>
    </submittedName>
</protein>
<feature type="region of interest" description="Disordered" evidence="1">
    <location>
        <begin position="99"/>
        <end position="142"/>
    </location>
</feature>
<evidence type="ECO:0000313" key="3">
    <source>
        <dbReference type="Proteomes" id="UP000283509"/>
    </source>
</evidence>
<feature type="compositionally biased region" description="Pro residues" evidence="1">
    <location>
        <begin position="106"/>
        <end position="136"/>
    </location>
</feature>
<keyword evidence="3" id="KW-1185">Reference proteome</keyword>
<comment type="caution">
    <text evidence="2">The sequence shown here is derived from an EMBL/GenBank/DDBJ whole genome shotgun (WGS) entry which is preliminary data.</text>
</comment>